<dbReference type="STRING" id="65700.SY86_12740"/>
<name>A0A0M2K9M9_9GAMM</name>
<gene>
    <name evidence="1" type="ORF">SY86_12740</name>
</gene>
<dbReference type="Gene3D" id="1.20.5.5260">
    <property type="match status" value="1"/>
</dbReference>
<organism evidence="1 2">
    <name type="scientific">Erwinia tracheiphila</name>
    <dbReference type="NCBI Taxonomy" id="65700"/>
    <lineage>
        <taxon>Bacteria</taxon>
        <taxon>Pseudomonadati</taxon>
        <taxon>Pseudomonadota</taxon>
        <taxon>Gammaproteobacteria</taxon>
        <taxon>Enterobacterales</taxon>
        <taxon>Erwiniaceae</taxon>
        <taxon>Erwinia</taxon>
    </lineage>
</organism>
<dbReference type="Pfam" id="PF10798">
    <property type="entry name" value="YmgB"/>
    <property type="match status" value="1"/>
</dbReference>
<dbReference type="PATRIC" id="fig|65700.7.peg.3206"/>
<reference evidence="1 2" key="1">
    <citation type="submission" date="2015-01" db="EMBL/GenBank/DDBJ databases">
        <title>Erwinia tracheiphila.</title>
        <authorList>
            <person name="Shapiro L.R."/>
        </authorList>
    </citation>
    <scope>NUCLEOTIDE SEQUENCE [LARGE SCALE GENOMIC DNA]</scope>
    <source>
        <strain evidence="1 2">BuffGH</strain>
    </source>
</reference>
<evidence type="ECO:0000313" key="2">
    <source>
        <dbReference type="Proteomes" id="UP000033924"/>
    </source>
</evidence>
<proteinExistence type="predicted"/>
<accession>A0A0M2K9M9</accession>
<comment type="caution">
    <text evidence="1">The sequence shown here is derived from an EMBL/GenBank/DDBJ whole genome shotgun (WGS) entry which is preliminary data.</text>
</comment>
<dbReference type="AlphaFoldDB" id="A0A0M2K9M9"/>
<dbReference type="InterPro" id="IPR024753">
    <property type="entry name" value="AriR"/>
</dbReference>
<sequence length="95" mass="10599">MAYSEKHTVMQQITTRTEIYACIMAADDQYAAEKEVLGKIIKGLLAEKGRITSKALIIFLIGELDSATNPDELDLLRSCLKLVVGCSQDKHIKMR</sequence>
<dbReference type="GO" id="GO:0071468">
    <property type="term" value="P:cellular response to acidic pH"/>
    <property type="evidence" value="ECO:0007669"/>
    <property type="project" value="InterPro"/>
</dbReference>
<keyword evidence="2" id="KW-1185">Reference proteome</keyword>
<dbReference type="EMBL" id="JXNU01000003">
    <property type="protein sequence ID" value="KKF36095.1"/>
    <property type="molecule type" value="Genomic_DNA"/>
</dbReference>
<dbReference type="Proteomes" id="UP000033924">
    <property type="component" value="Unassembled WGS sequence"/>
</dbReference>
<evidence type="ECO:0000313" key="1">
    <source>
        <dbReference type="EMBL" id="KKF36095.1"/>
    </source>
</evidence>
<protein>
    <submittedName>
        <fullName evidence="1">Uncharacterized protein</fullName>
    </submittedName>
</protein>